<dbReference type="PROSITE" id="PS00867">
    <property type="entry name" value="CPSASE_2"/>
    <property type="match status" value="1"/>
</dbReference>
<evidence type="ECO:0000256" key="2">
    <source>
        <dbReference type="ARBA" id="ARBA00004956"/>
    </source>
</evidence>
<evidence type="ECO:0000256" key="5">
    <source>
        <dbReference type="ARBA" id="ARBA00022598"/>
    </source>
</evidence>
<keyword evidence="7 12" id="KW-0547">Nucleotide-binding</keyword>
<keyword evidence="6" id="KW-0479">Metal-binding</keyword>
<evidence type="ECO:0000256" key="12">
    <source>
        <dbReference type="PROSITE-ProRule" id="PRU00409"/>
    </source>
</evidence>
<dbReference type="NCBIfam" id="TIGR00514">
    <property type="entry name" value="accC"/>
    <property type="match status" value="1"/>
</dbReference>
<comment type="pathway">
    <text evidence="2 13">Lipid metabolism; malonyl-CoA biosynthesis; malonyl-CoA from acetyl-CoA: step 1/1.</text>
</comment>
<dbReference type="PANTHER" id="PTHR48095">
    <property type="entry name" value="PYRUVATE CARBOXYLASE SUBUNIT A"/>
    <property type="match status" value="1"/>
</dbReference>
<keyword evidence="17" id="KW-1185">Reference proteome</keyword>
<evidence type="ECO:0000256" key="1">
    <source>
        <dbReference type="ARBA" id="ARBA00003761"/>
    </source>
</evidence>
<evidence type="ECO:0000256" key="13">
    <source>
        <dbReference type="RuleBase" id="RU365063"/>
    </source>
</evidence>
<name>A0A7W8FU95_9FIRM</name>
<dbReference type="InterPro" id="IPR005482">
    <property type="entry name" value="Biotin_COase_C"/>
</dbReference>
<evidence type="ECO:0000256" key="7">
    <source>
        <dbReference type="ARBA" id="ARBA00022741"/>
    </source>
</evidence>
<dbReference type="SUPFAM" id="SSF56059">
    <property type="entry name" value="Glutathione synthetase ATP-binding domain-like"/>
    <property type="match status" value="1"/>
</dbReference>
<keyword evidence="8 12" id="KW-0067">ATP-binding</keyword>
<keyword evidence="13" id="KW-0275">Fatty acid biosynthesis</keyword>
<keyword evidence="13" id="KW-0444">Lipid biosynthesis</keyword>
<evidence type="ECO:0000259" key="14">
    <source>
        <dbReference type="PROSITE" id="PS50975"/>
    </source>
</evidence>
<dbReference type="InterPro" id="IPR011764">
    <property type="entry name" value="Biotin_carboxylation_dom"/>
</dbReference>
<dbReference type="GO" id="GO:0006633">
    <property type="term" value="P:fatty acid biosynthetic process"/>
    <property type="evidence" value="ECO:0007669"/>
    <property type="project" value="UniProtKB-KW"/>
</dbReference>
<evidence type="ECO:0000313" key="16">
    <source>
        <dbReference type="EMBL" id="MBB5182364.1"/>
    </source>
</evidence>
<dbReference type="GO" id="GO:0046872">
    <property type="term" value="F:metal ion binding"/>
    <property type="evidence" value="ECO:0007669"/>
    <property type="project" value="UniProtKB-KW"/>
</dbReference>
<dbReference type="SMART" id="SM00878">
    <property type="entry name" value="Biotin_carb_C"/>
    <property type="match status" value="1"/>
</dbReference>
<dbReference type="EC" id="6.3.4.14" evidence="4 13"/>
<dbReference type="InterPro" id="IPR051602">
    <property type="entry name" value="ACC_Biotin_Carboxylase"/>
</dbReference>
<dbReference type="Pfam" id="PF02785">
    <property type="entry name" value="Biotin_carb_C"/>
    <property type="match status" value="1"/>
</dbReference>
<dbReference type="GO" id="GO:2001295">
    <property type="term" value="P:malonyl-CoA biosynthetic process"/>
    <property type="evidence" value="ECO:0007669"/>
    <property type="project" value="UniProtKB-UniPathway"/>
</dbReference>
<dbReference type="PROSITE" id="PS50979">
    <property type="entry name" value="BC"/>
    <property type="match status" value="1"/>
</dbReference>
<dbReference type="SUPFAM" id="SSF51246">
    <property type="entry name" value="Rudiment single hybrid motif"/>
    <property type="match status" value="1"/>
</dbReference>
<keyword evidence="10 13" id="KW-0092">Biotin</keyword>
<protein>
    <recommendedName>
        <fullName evidence="4 13">Biotin carboxylase</fullName>
        <ecNumber evidence="4 13">6.3.4.14</ecNumber>
    </recommendedName>
    <alternativeName>
        <fullName evidence="13">Acetyl-coenzyme A carboxylase biotin carboxylase subunit A</fullName>
    </alternativeName>
</protein>
<dbReference type="InterPro" id="IPR005481">
    <property type="entry name" value="BC-like_N"/>
</dbReference>
<dbReference type="Pfam" id="PF00289">
    <property type="entry name" value="Biotin_carb_N"/>
    <property type="match status" value="1"/>
</dbReference>
<dbReference type="Proteomes" id="UP000539953">
    <property type="component" value="Unassembled WGS sequence"/>
</dbReference>
<dbReference type="PROSITE" id="PS00866">
    <property type="entry name" value="CPSASE_1"/>
    <property type="match status" value="1"/>
</dbReference>
<evidence type="ECO:0000256" key="10">
    <source>
        <dbReference type="ARBA" id="ARBA00023267"/>
    </source>
</evidence>
<dbReference type="UniPathway" id="UPA00655">
    <property type="reaction ID" value="UER00711"/>
</dbReference>
<dbReference type="AlphaFoldDB" id="A0A7W8FU95"/>
<evidence type="ECO:0000259" key="15">
    <source>
        <dbReference type="PROSITE" id="PS50979"/>
    </source>
</evidence>
<dbReference type="InterPro" id="IPR011054">
    <property type="entry name" value="Rudment_hybrid_motif"/>
</dbReference>
<keyword evidence="13" id="KW-0443">Lipid metabolism</keyword>
<dbReference type="GO" id="GO:0005524">
    <property type="term" value="F:ATP binding"/>
    <property type="evidence" value="ECO:0007669"/>
    <property type="project" value="UniProtKB-UniRule"/>
</dbReference>
<proteinExistence type="predicted"/>
<evidence type="ECO:0000313" key="17">
    <source>
        <dbReference type="Proteomes" id="UP000539953"/>
    </source>
</evidence>
<organism evidence="16 17">
    <name type="scientific">Catenisphaera adipataccumulans</name>
    <dbReference type="NCBI Taxonomy" id="700500"/>
    <lineage>
        <taxon>Bacteria</taxon>
        <taxon>Bacillati</taxon>
        <taxon>Bacillota</taxon>
        <taxon>Erysipelotrichia</taxon>
        <taxon>Erysipelotrichales</taxon>
        <taxon>Erysipelotrichaceae</taxon>
        <taxon>Catenisphaera</taxon>
    </lineage>
</organism>
<evidence type="ECO:0000256" key="11">
    <source>
        <dbReference type="ARBA" id="ARBA00048600"/>
    </source>
</evidence>
<accession>A0A7W8FU95</accession>
<evidence type="ECO:0000256" key="4">
    <source>
        <dbReference type="ARBA" id="ARBA00013263"/>
    </source>
</evidence>
<keyword evidence="9" id="KW-0460">Magnesium</keyword>
<comment type="function">
    <text evidence="1 13">This protein is a component of the acetyl coenzyme A carboxylase complex; first, biotin carboxylase catalyzes the carboxylation of the carrier protein and then the transcarboxylase transfers the carboxyl group to form malonyl-CoA.</text>
</comment>
<dbReference type="RefSeq" id="WP_183326964.1">
    <property type="nucleotide sequence ID" value="NZ_JACHHK010000001.1"/>
</dbReference>
<dbReference type="EMBL" id="JACHHK010000001">
    <property type="protein sequence ID" value="MBB5182364.1"/>
    <property type="molecule type" value="Genomic_DNA"/>
</dbReference>
<evidence type="ECO:0000256" key="8">
    <source>
        <dbReference type="ARBA" id="ARBA00022840"/>
    </source>
</evidence>
<feature type="domain" description="ATP-grasp" evidence="14">
    <location>
        <begin position="120"/>
        <end position="317"/>
    </location>
</feature>
<dbReference type="FunFam" id="3.30.1490.20:FF:000018">
    <property type="entry name" value="Biotin carboxylase"/>
    <property type="match status" value="1"/>
</dbReference>
<dbReference type="Pfam" id="PF02786">
    <property type="entry name" value="CPSase_L_D2"/>
    <property type="match status" value="1"/>
</dbReference>
<dbReference type="PROSITE" id="PS50975">
    <property type="entry name" value="ATP_GRASP"/>
    <property type="match status" value="1"/>
</dbReference>
<dbReference type="SUPFAM" id="SSF52440">
    <property type="entry name" value="PreATP-grasp domain"/>
    <property type="match status" value="1"/>
</dbReference>
<comment type="catalytic activity">
    <reaction evidence="11 13">
        <text>N(6)-biotinyl-L-lysyl-[protein] + hydrogencarbonate + ATP = N(6)-carboxybiotinyl-L-lysyl-[protein] + ADP + phosphate + H(+)</text>
        <dbReference type="Rhea" id="RHEA:13501"/>
        <dbReference type="Rhea" id="RHEA-COMP:10505"/>
        <dbReference type="Rhea" id="RHEA-COMP:10506"/>
        <dbReference type="ChEBI" id="CHEBI:15378"/>
        <dbReference type="ChEBI" id="CHEBI:17544"/>
        <dbReference type="ChEBI" id="CHEBI:30616"/>
        <dbReference type="ChEBI" id="CHEBI:43474"/>
        <dbReference type="ChEBI" id="CHEBI:83144"/>
        <dbReference type="ChEBI" id="CHEBI:83145"/>
        <dbReference type="ChEBI" id="CHEBI:456216"/>
        <dbReference type="EC" id="6.3.4.14"/>
    </reaction>
</comment>
<dbReference type="PANTHER" id="PTHR48095:SF2">
    <property type="entry name" value="BIOTIN CARBOXYLASE, CHLOROPLASTIC"/>
    <property type="match status" value="1"/>
</dbReference>
<evidence type="ECO:0000256" key="3">
    <source>
        <dbReference type="ARBA" id="ARBA00011750"/>
    </source>
</evidence>
<dbReference type="InterPro" id="IPR004549">
    <property type="entry name" value="Acetyl_CoA_COase_biotin_COase"/>
</dbReference>
<evidence type="ECO:0000256" key="6">
    <source>
        <dbReference type="ARBA" id="ARBA00022723"/>
    </source>
</evidence>
<keyword evidence="13" id="KW-0276">Fatty acid metabolism</keyword>
<dbReference type="GO" id="GO:0004075">
    <property type="term" value="F:biotin carboxylase activity"/>
    <property type="evidence" value="ECO:0007669"/>
    <property type="project" value="UniProtKB-EC"/>
</dbReference>
<dbReference type="InterPro" id="IPR005479">
    <property type="entry name" value="CPAse_ATP-bd"/>
</dbReference>
<dbReference type="Gene3D" id="3.30.470.20">
    <property type="entry name" value="ATP-grasp fold, B domain"/>
    <property type="match status" value="1"/>
</dbReference>
<sequence>MIRKLLIANRGEIAVRIIRTCREMGIRTVAVYSTADANALHVQMADESVCIGGPAAKDSYLNMNNIIQAACQTGCDAIHPGFGFLSENALFARLVEAVGLVFIGPKADVIERMGNKNEARKTMQEAGIPVIEGTPGIVSNWKRGLKAADQIGFPVMIKAANGGGGKGMRIVHDHDAFKNAFLEAKAEAKACFGNDDMYIEKYIENPKHVEIQVAADEFGNVVHLFERDCSFQIRNQKMLEEAPCFLLDDKIRKAMCKDAVKACQAVHYSSLGTIEFLLDASGTYYFMEMNTRIQVEHPVTEMITGLDLVKLQIRIANHNPLGLKQKDIVCRGHAMECRINAEDAKADLKPDAGKITFLNLPGGRGVRVDGGIYDGYTVPPFYDSMLVKVITFGDTRLECIKKMRQAMEECVIDGIHTNEEFHYFVLHQKELIEGVYDTSFAQKCLKEWMENESV</sequence>
<dbReference type="NCBIfam" id="NF006367">
    <property type="entry name" value="PRK08591.1"/>
    <property type="match status" value="1"/>
</dbReference>
<dbReference type="InterPro" id="IPR011761">
    <property type="entry name" value="ATP-grasp"/>
</dbReference>
<feature type="domain" description="Biotin carboxylation" evidence="15">
    <location>
        <begin position="1"/>
        <end position="446"/>
    </location>
</feature>
<comment type="subunit">
    <text evidence="3 13">Acetyl-CoA carboxylase is a heterohexamer of biotin carboxyl carrier protein, biotin carboxylase and the two subunits of carboxyl transferase in a 2:2 complex.</text>
</comment>
<reference evidence="16 17" key="1">
    <citation type="submission" date="2020-08" db="EMBL/GenBank/DDBJ databases">
        <title>Genomic Encyclopedia of Type Strains, Phase IV (KMG-IV): sequencing the most valuable type-strain genomes for metagenomic binning, comparative biology and taxonomic classification.</title>
        <authorList>
            <person name="Goeker M."/>
        </authorList>
    </citation>
    <scope>NUCLEOTIDE SEQUENCE [LARGE SCALE GENOMIC DNA]</scope>
    <source>
        <strain evidence="16 17">DSM 25799</strain>
    </source>
</reference>
<dbReference type="InterPro" id="IPR016185">
    <property type="entry name" value="PreATP-grasp_dom_sf"/>
</dbReference>
<gene>
    <name evidence="16" type="ORF">HNQ47_000367</name>
</gene>
<dbReference type="FunFam" id="3.40.50.20:FF:000010">
    <property type="entry name" value="Propionyl-CoA carboxylase subunit alpha"/>
    <property type="match status" value="1"/>
</dbReference>
<keyword evidence="5 13" id="KW-0436">Ligase</keyword>
<comment type="caution">
    <text evidence="16">The sequence shown here is derived from an EMBL/GenBank/DDBJ whole genome shotgun (WGS) entry which is preliminary data.</text>
</comment>
<evidence type="ECO:0000256" key="9">
    <source>
        <dbReference type="ARBA" id="ARBA00022842"/>
    </source>
</evidence>